<dbReference type="PANTHER" id="PTHR10746:SF6">
    <property type="entry name" value="LARGE RIBOSOMAL SUBUNIT PROTEIN UL4M"/>
    <property type="match status" value="1"/>
</dbReference>
<protein>
    <recommendedName>
        <fullName evidence="4 5">Large ribosomal subunit protein uL4</fullName>
    </recommendedName>
</protein>
<dbReference type="Proteomes" id="UP000702544">
    <property type="component" value="Unassembled WGS sequence"/>
</dbReference>
<dbReference type="GO" id="GO:0019843">
    <property type="term" value="F:rRNA binding"/>
    <property type="evidence" value="ECO:0007669"/>
    <property type="project" value="UniProtKB-UniRule"/>
</dbReference>
<evidence type="ECO:0000256" key="4">
    <source>
        <dbReference type="ARBA" id="ARBA00035244"/>
    </source>
</evidence>
<dbReference type="Pfam" id="PF00573">
    <property type="entry name" value="Ribosomal_L4"/>
    <property type="match status" value="1"/>
</dbReference>
<dbReference type="InterPro" id="IPR002136">
    <property type="entry name" value="Ribosomal_uL4"/>
</dbReference>
<keyword evidence="2 5" id="KW-0689">Ribosomal protein</keyword>
<dbReference type="HAMAP" id="MF_01328_B">
    <property type="entry name" value="Ribosomal_uL4_B"/>
    <property type="match status" value="1"/>
</dbReference>
<dbReference type="Gene3D" id="3.40.1370.10">
    <property type="match status" value="1"/>
</dbReference>
<evidence type="ECO:0000256" key="5">
    <source>
        <dbReference type="HAMAP-Rule" id="MF_01328"/>
    </source>
</evidence>
<accession>A0AAE4Z5R5</accession>
<dbReference type="EMBL" id="JAACAK010000017">
    <property type="protein sequence ID" value="NIR73849.1"/>
    <property type="molecule type" value="Genomic_DNA"/>
</dbReference>
<feature type="region of interest" description="Disordered" evidence="6">
    <location>
        <begin position="47"/>
        <end position="75"/>
    </location>
</feature>
<evidence type="ECO:0000313" key="7">
    <source>
        <dbReference type="EMBL" id="NIR73849.1"/>
    </source>
</evidence>
<keyword evidence="3 5" id="KW-0687">Ribonucleoprotein</keyword>
<evidence type="ECO:0000256" key="6">
    <source>
        <dbReference type="SAM" id="MobiDB-lite"/>
    </source>
</evidence>
<dbReference type="GO" id="GO:0006412">
    <property type="term" value="P:translation"/>
    <property type="evidence" value="ECO:0007669"/>
    <property type="project" value="UniProtKB-UniRule"/>
</dbReference>
<dbReference type="SUPFAM" id="SSF52166">
    <property type="entry name" value="Ribosomal protein L4"/>
    <property type="match status" value="1"/>
</dbReference>
<dbReference type="AlphaFoldDB" id="A0AAE4Z5R5"/>
<proteinExistence type="inferred from homology"/>
<dbReference type="GO" id="GO:1990904">
    <property type="term" value="C:ribonucleoprotein complex"/>
    <property type="evidence" value="ECO:0007669"/>
    <property type="project" value="UniProtKB-KW"/>
</dbReference>
<dbReference type="InterPro" id="IPR013005">
    <property type="entry name" value="Ribosomal_uL4-like"/>
</dbReference>
<dbReference type="GO" id="GO:0005840">
    <property type="term" value="C:ribosome"/>
    <property type="evidence" value="ECO:0007669"/>
    <property type="project" value="UniProtKB-KW"/>
</dbReference>
<keyword evidence="5" id="KW-0699">rRNA-binding</keyword>
<reference evidence="7 8" key="1">
    <citation type="submission" date="2020-01" db="EMBL/GenBank/DDBJ databases">
        <title>Genomes assembled from Gulf of Kutch pelagic sediment metagenomes.</title>
        <authorList>
            <person name="Chandrashekar M."/>
            <person name="Mahajan M.S."/>
            <person name="Dave K.J."/>
            <person name="Vatsa P."/>
            <person name="Nathani N.M."/>
        </authorList>
    </citation>
    <scope>NUCLEOTIDE SEQUENCE [LARGE SCALE GENOMIC DNA]</scope>
    <source>
        <strain evidence="7">KS3-K002</strain>
    </source>
</reference>
<evidence type="ECO:0000256" key="2">
    <source>
        <dbReference type="ARBA" id="ARBA00022980"/>
    </source>
</evidence>
<dbReference type="InterPro" id="IPR023574">
    <property type="entry name" value="Ribosomal_uL4_dom_sf"/>
</dbReference>
<keyword evidence="5" id="KW-0694">RNA-binding</keyword>
<evidence type="ECO:0000313" key="8">
    <source>
        <dbReference type="Proteomes" id="UP000702544"/>
    </source>
</evidence>
<evidence type="ECO:0000256" key="1">
    <source>
        <dbReference type="ARBA" id="ARBA00010528"/>
    </source>
</evidence>
<dbReference type="PANTHER" id="PTHR10746">
    <property type="entry name" value="50S RIBOSOMAL PROTEIN L4"/>
    <property type="match status" value="1"/>
</dbReference>
<evidence type="ECO:0000256" key="3">
    <source>
        <dbReference type="ARBA" id="ARBA00023274"/>
    </source>
</evidence>
<gene>
    <name evidence="5 7" type="primary">rplD</name>
    <name evidence="7" type="ORF">GWO12_01850</name>
</gene>
<comment type="function">
    <text evidence="5">Forms part of the polypeptide exit tunnel.</text>
</comment>
<comment type="caution">
    <text evidence="7">The sequence shown here is derived from an EMBL/GenBank/DDBJ whole genome shotgun (WGS) entry which is preliminary data.</text>
</comment>
<comment type="function">
    <text evidence="5">One of the primary rRNA binding proteins, this protein initially binds near the 5'-end of the 23S rRNA. It is important during the early stages of 50S assembly. It makes multiple contacts with different domains of the 23S rRNA in the assembled 50S subunit and ribosome.</text>
</comment>
<organism evidence="7 8">
    <name type="scientific">Candidatus Kutchimonas denitrificans</name>
    <dbReference type="NCBI Taxonomy" id="3056748"/>
    <lineage>
        <taxon>Bacteria</taxon>
        <taxon>Pseudomonadati</taxon>
        <taxon>Gemmatimonadota</taxon>
        <taxon>Gemmatimonadia</taxon>
        <taxon>Candidatus Palauibacterales</taxon>
        <taxon>Candidatus Palauibacteraceae</taxon>
        <taxon>Candidatus Kutchimonas</taxon>
    </lineage>
</organism>
<dbReference type="GO" id="GO:0003735">
    <property type="term" value="F:structural constituent of ribosome"/>
    <property type="evidence" value="ECO:0007669"/>
    <property type="project" value="InterPro"/>
</dbReference>
<comment type="similarity">
    <text evidence="1 5">Belongs to the universal ribosomal protein uL4 family.</text>
</comment>
<dbReference type="NCBIfam" id="TIGR03953">
    <property type="entry name" value="rplD_bact"/>
    <property type="match status" value="1"/>
</dbReference>
<comment type="subunit">
    <text evidence="5">Part of the 50S ribosomal subunit.</text>
</comment>
<sequence length="215" mass="23706">MAAEITARYYKADGAAGDTTPLPAELFDGVVNEQAIQAAVKAYLANQRRGTAKAKSRPEVRGGGRKPWRQKGTGRARVGSIRSPIWRGGGVIFPPRPRSYRQDLSKKVRRLARHSALNARAADDRVIVVENLELEEPKTRKLVKLFEKIGVADEKILILTGDLRRNLYLSARNIPRVRVLRYGDESAYDVIWADTVIIEESALSTGGAAKEASDA</sequence>
<feature type="compositionally biased region" description="Basic residues" evidence="6">
    <location>
        <begin position="63"/>
        <end position="74"/>
    </location>
</feature>
<name>A0AAE4Z5R5_9BACT</name>